<keyword evidence="2" id="KW-1185">Reference proteome</keyword>
<gene>
    <name evidence="1" type="ORF">NC653_028757</name>
</gene>
<protein>
    <submittedName>
        <fullName evidence="1">Uncharacterized protein</fullName>
    </submittedName>
</protein>
<dbReference type="AlphaFoldDB" id="A0AAD6Q2E4"/>
<evidence type="ECO:0000313" key="1">
    <source>
        <dbReference type="EMBL" id="KAJ6976689.1"/>
    </source>
</evidence>
<evidence type="ECO:0000313" key="2">
    <source>
        <dbReference type="Proteomes" id="UP001164929"/>
    </source>
</evidence>
<sequence>MITPEISIVLSMTQLTAPEISFGTIGVSAPLSFLGFGGAGAGARALGAKISKGTSWLSVYTIADTLVLVSPEVTFTIFSVVITLRAKRLPDPASVVIGTPDLIMAEKAPSVGAKMVTPSLESLSWENTWMSS</sequence>
<reference evidence="1" key="1">
    <citation type="journal article" date="2023" name="Mol. Ecol. Resour.">
        <title>Chromosome-level genome assembly of a triploid poplar Populus alba 'Berolinensis'.</title>
        <authorList>
            <person name="Chen S."/>
            <person name="Yu Y."/>
            <person name="Wang X."/>
            <person name="Wang S."/>
            <person name="Zhang T."/>
            <person name="Zhou Y."/>
            <person name="He R."/>
            <person name="Meng N."/>
            <person name="Wang Y."/>
            <person name="Liu W."/>
            <person name="Liu Z."/>
            <person name="Liu J."/>
            <person name="Guo Q."/>
            <person name="Huang H."/>
            <person name="Sederoff R.R."/>
            <person name="Wang G."/>
            <person name="Qu G."/>
            <person name="Chen S."/>
        </authorList>
    </citation>
    <scope>NUCLEOTIDE SEQUENCE</scope>
    <source>
        <strain evidence="1">SC-2020</strain>
    </source>
</reference>
<dbReference type="Proteomes" id="UP001164929">
    <property type="component" value="Chromosome 12"/>
</dbReference>
<name>A0AAD6Q2E4_9ROSI</name>
<accession>A0AAD6Q2E4</accession>
<organism evidence="1 2">
    <name type="scientific">Populus alba x Populus x berolinensis</name>
    <dbReference type="NCBI Taxonomy" id="444605"/>
    <lineage>
        <taxon>Eukaryota</taxon>
        <taxon>Viridiplantae</taxon>
        <taxon>Streptophyta</taxon>
        <taxon>Embryophyta</taxon>
        <taxon>Tracheophyta</taxon>
        <taxon>Spermatophyta</taxon>
        <taxon>Magnoliopsida</taxon>
        <taxon>eudicotyledons</taxon>
        <taxon>Gunneridae</taxon>
        <taxon>Pentapetalae</taxon>
        <taxon>rosids</taxon>
        <taxon>fabids</taxon>
        <taxon>Malpighiales</taxon>
        <taxon>Salicaceae</taxon>
        <taxon>Saliceae</taxon>
        <taxon>Populus</taxon>
    </lineage>
</organism>
<comment type="caution">
    <text evidence="1">The sequence shown here is derived from an EMBL/GenBank/DDBJ whole genome shotgun (WGS) entry which is preliminary data.</text>
</comment>
<proteinExistence type="predicted"/>
<dbReference type="EMBL" id="JAQIZT010000012">
    <property type="protein sequence ID" value="KAJ6976689.1"/>
    <property type="molecule type" value="Genomic_DNA"/>
</dbReference>